<feature type="domain" description="Dit-like phage tail protein N-terminal" evidence="1">
    <location>
        <begin position="17"/>
        <end position="137"/>
    </location>
</feature>
<evidence type="ECO:0000259" key="1">
    <source>
        <dbReference type="Pfam" id="PF21821"/>
    </source>
</evidence>
<dbReference type="EMBL" id="MT143705">
    <property type="protein sequence ID" value="QJB01121.1"/>
    <property type="molecule type" value="Genomic_DNA"/>
</dbReference>
<dbReference type="InterPro" id="IPR048494">
    <property type="entry name" value="Dit-like_N"/>
</dbReference>
<accession>A0A6M3M098</accession>
<reference evidence="2" key="1">
    <citation type="submission" date="2020-03" db="EMBL/GenBank/DDBJ databases">
        <title>The deep terrestrial virosphere.</title>
        <authorList>
            <person name="Holmfeldt K."/>
            <person name="Nilsson E."/>
            <person name="Simone D."/>
            <person name="Lopez-Fernandez M."/>
            <person name="Wu X."/>
            <person name="de Brujin I."/>
            <person name="Lundin D."/>
            <person name="Andersson A."/>
            <person name="Bertilsson S."/>
            <person name="Dopson M."/>
        </authorList>
    </citation>
    <scope>NUCLEOTIDE SEQUENCE</scope>
    <source>
        <strain evidence="2">MM171A00145</strain>
        <strain evidence="3">MM171B01052</strain>
    </source>
</reference>
<dbReference type="Pfam" id="PF21821">
    <property type="entry name" value="Dit_like"/>
    <property type="match status" value="1"/>
</dbReference>
<organism evidence="2">
    <name type="scientific">viral metagenome</name>
    <dbReference type="NCBI Taxonomy" id="1070528"/>
    <lineage>
        <taxon>unclassified sequences</taxon>
        <taxon>metagenomes</taxon>
        <taxon>organismal metagenomes</taxon>
    </lineage>
</organism>
<proteinExistence type="predicted"/>
<evidence type="ECO:0000313" key="3">
    <source>
        <dbReference type="EMBL" id="QJB02857.1"/>
    </source>
</evidence>
<gene>
    <name evidence="2" type="ORF">MM171A00145_0058</name>
    <name evidence="3" type="ORF">MM171B01052_0011</name>
</gene>
<name>A0A6M3M098_9ZZZZ</name>
<dbReference type="EMBL" id="MT143811">
    <property type="protein sequence ID" value="QJB02857.1"/>
    <property type="molecule type" value="Genomic_DNA"/>
</dbReference>
<dbReference type="AlphaFoldDB" id="A0A6M3M098"/>
<sequence length="183" mass="19275">MAGHITLINPTLGSLVFDGVVRVGFEESARVTQHPIEDGTTITDHVQAEPLPIIIEGAVSQSPWPDSPNALSLNPSIDAVSWLRSSIGVLLTVVSLRDGTFTNMAIQRFSHETTKVTGKRFSVELIQIIIAATGVTIIPPSAPSSFQAGEDVGSQAMTEVGVDESSQAGQAQSIIQAIKGLMS</sequence>
<evidence type="ECO:0000313" key="2">
    <source>
        <dbReference type="EMBL" id="QJB01121.1"/>
    </source>
</evidence>
<protein>
    <recommendedName>
        <fullName evidence="1">Dit-like phage tail protein N-terminal domain-containing protein</fullName>
    </recommendedName>
</protein>